<gene>
    <name evidence="2" type="ORF">S01H4_14268</name>
</gene>
<accession>X0ZIU3</accession>
<dbReference type="InterPro" id="IPR011682">
    <property type="entry name" value="Glyco_hydro_38_C"/>
</dbReference>
<organism evidence="2">
    <name type="scientific">marine sediment metagenome</name>
    <dbReference type="NCBI Taxonomy" id="412755"/>
    <lineage>
        <taxon>unclassified sequences</taxon>
        <taxon>metagenomes</taxon>
        <taxon>ecological metagenomes</taxon>
    </lineage>
</organism>
<dbReference type="AlphaFoldDB" id="X0ZIU3"/>
<dbReference type="EMBL" id="BART01006259">
    <property type="protein sequence ID" value="GAG60288.1"/>
    <property type="molecule type" value="Genomic_DNA"/>
</dbReference>
<dbReference type="GO" id="GO:0004559">
    <property type="term" value="F:alpha-mannosidase activity"/>
    <property type="evidence" value="ECO:0007669"/>
    <property type="project" value="InterPro"/>
</dbReference>
<feature type="non-terminal residue" evidence="2">
    <location>
        <position position="1"/>
    </location>
</feature>
<sequence length="84" mass="10110">IEEKGPVRVILGINRSFNESRIKQKIILYRDLERIDFFTKIDWQEKGSHKEGIPMLRVFFHLNFSSPEERTTQESYLWTSRIIP</sequence>
<dbReference type="Gene3D" id="2.70.98.30">
    <property type="entry name" value="Golgi alpha-mannosidase II, domain 4"/>
    <property type="match status" value="1"/>
</dbReference>
<name>X0ZIU3_9ZZZZ</name>
<evidence type="ECO:0000313" key="2">
    <source>
        <dbReference type="EMBL" id="GAG60288.1"/>
    </source>
</evidence>
<reference evidence="2" key="1">
    <citation type="journal article" date="2014" name="Front. Microbiol.">
        <title>High frequency of phylogenetically diverse reductive dehalogenase-homologous genes in deep subseafloor sedimentary metagenomes.</title>
        <authorList>
            <person name="Kawai M."/>
            <person name="Futagami T."/>
            <person name="Toyoda A."/>
            <person name="Takaki Y."/>
            <person name="Nishi S."/>
            <person name="Hori S."/>
            <person name="Arai W."/>
            <person name="Tsubouchi T."/>
            <person name="Morono Y."/>
            <person name="Uchiyama I."/>
            <person name="Ito T."/>
            <person name="Fujiyama A."/>
            <person name="Inagaki F."/>
            <person name="Takami H."/>
        </authorList>
    </citation>
    <scope>NUCLEOTIDE SEQUENCE</scope>
    <source>
        <strain evidence="2">Expedition CK06-06</strain>
    </source>
</reference>
<dbReference type="GO" id="GO:0006013">
    <property type="term" value="P:mannose metabolic process"/>
    <property type="evidence" value="ECO:0007669"/>
    <property type="project" value="InterPro"/>
</dbReference>
<evidence type="ECO:0000259" key="1">
    <source>
        <dbReference type="Pfam" id="PF07748"/>
    </source>
</evidence>
<protein>
    <recommendedName>
        <fullName evidence="1">Glycosyl hydrolase family 38 C-terminal domain-containing protein</fullName>
    </recommendedName>
</protein>
<comment type="caution">
    <text evidence="2">The sequence shown here is derived from an EMBL/GenBank/DDBJ whole genome shotgun (WGS) entry which is preliminary data.</text>
</comment>
<feature type="domain" description="Glycosyl hydrolase family 38 C-terminal" evidence="1">
    <location>
        <begin position="3"/>
        <end position="66"/>
    </location>
</feature>
<dbReference type="Pfam" id="PF07748">
    <property type="entry name" value="Glyco_hydro_38C"/>
    <property type="match status" value="1"/>
</dbReference>
<proteinExistence type="predicted"/>